<evidence type="ECO:0000256" key="3">
    <source>
        <dbReference type="PROSITE-ProRule" id="PRU00023"/>
    </source>
</evidence>
<protein>
    <submittedName>
        <fullName evidence="5">Ankyrin</fullName>
    </submittedName>
</protein>
<feature type="repeat" description="ANK" evidence="3">
    <location>
        <begin position="953"/>
        <end position="985"/>
    </location>
</feature>
<organism evidence="5 6">
    <name type="scientific">Clathrospora elynae</name>
    <dbReference type="NCBI Taxonomy" id="706981"/>
    <lineage>
        <taxon>Eukaryota</taxon>
        <taxon>Fungi</taxon>
        <taxon>Dikarya</taxon>
        <taxon>Ascomycota</taxon>
        <taxon>Pezizomycotina</taxon>
        <taxon>Dothideomycetes</taxon>
        <taxon>Pleosporomycetidae</taxon>
        <taxon>Pleosporales</taxon>
        <taxon>Diademaceae</taxon>
        <taxon>Clathrospora</taxon>
    </lineage>
</organism>
<feature type="region of interest" description="Disordered" evidence="4">
    <location>
        <begin position="1316"/>
        <end position="1340"/>
    </location>
</feature>
<evidence type="ECO:0000256" key="2">
    <source>
        <dbReference type="ARBA" id="ARBA00023043"/>
    </source>
</evidence>
<dbReference type="InterPro" id="IPR002110">
    <property type="entry name" value="Ankyrin_rpt"/>
</dbReference>
<keyword evidence="6" id="KW-1185">Reference proteome</keyword>
<reference evidence="5" key="1">
    <citation type="journal article" date="2020" name="Stud. Mycol.">
        <title>101 Dothideomycetes genomes: a test case for predicting lifestyles and emergence of pathogens.</title>
        <authorList>
            <person name="Haridas S."/>
            <person name="Albert R."/>
            <person name="Binder M."/>
            <person name="Bloem J."/>
            <person name="Labutti K."/>
            <person name="Salamov A."/>
            <person name="Andreopoulos B."/>
            <person name="Baker S."/>
            <person name="Barry K."/>
            <person name="Bills G."/>
            <person name="Bluhm B."/>
            <person name="Cannon C."/>
            <person name="Castanera R."/>
            <person name="Culley D."/>
            <person name="Daum C."/>
            <person name="Ezra D."/>
            <person name="Gonzalez J."/>
            <person name="Henrissat B."/>
            <person name="Kuo A."/>
            <person name="Liang C."/>
            <person name="Lipzen A."/>
            <person name="Lutzoni F."/>
            <person name="Magnuson J."/>
            <person name="Mondo S."/>
            <person name="Nolan M."/>
            <person name="Ohm R."/>
            <person name="Pangilinan J."/>
            <person name="Park H.-J."/>
            <person name="Ramirez L."/>
            <person name="Alfaro M."/>
            <person name="Sun H."/>
            <person name="Tritt A."/>
            <person name="Yoshinaga Y."/>
            <person name="Zwiers L.-H."/>
            <person name="Turgeon B."/>
            <person name="Goodwin S."/>
            <person name="Spatafora J."/>
            <person name="Crous P."/>
            <person name="Grigoriev I."/>
        </authorList>
    </citation>
    <scope>NUCLEOTIDE SEQUENCE</scope>
    <source>
        <strain evidence="5">CBS 161.51</strain>
    </source>
</reference>
<dbReference type="EMBL" id="ML976040">
    <property type="protein sequence ID" value="KAF1942017.1"/>
    <property type="molecule type" value="Genomic_DNA"/>
</dbReference>
<proteinExistence type="predicted"/>
<dbReference type="PROSITE" id="PS50088">
    <property type="entry name" value="ANK_REPEAT"/>
    <property type="match status" value="1"/>
</dbReference>
<feature type="compositionally biased region" description="Basic and acidic residues" evidence="4">
    <location>
        <begin position="1212"/>
        <end position="1223"/>
    </location>
</feature>
<dbReference type="InterPro" id="IPR036770">
    <property type="entry name" value="Ankyrin_rpt-contain_sf"/>
</dbReference>
<dbReference type="Proteomes" id="UP000800038">
    <property type="component" value="Unassembled WGS sequence"/>
</dbReference>
<feature type="region of interest" description="Disordered" evidence="4">
    <location>
        <begin position="1212"/>
        <end position="1240"/>
    </location>
</feature>
<evidence type="ECO:0000256" key="4">
    <source>
        <dbReference type="SAM" id="MobiDB-lite"/>
    </source>
</evidence>
<name>A0A6A5SYH2_9PLEO</name>
<dbReference type="PANTHER" id="PTHR24126:SF14">
    <property type="entry name" value="ANK_REP_REGION DOMAIN-CONTAINING PROTEIN"/>
    <property type="match status" value="1"/>
</dbReference>
<accession>A0A6A5SYH2</accession>
<dbReference type="OrthoDB" id="3182339at2759"/>
<evidence type="ECO:0000313" key="5">
    <source>
        <dbReference type="EMBL" id="KAF1942017.1"/>
    </source>
</evidence>
<dbReference type="SMART" id="SM00248">
    <property type="entry name" value="ANK"/>
    <property type="match status" value="13"/>
</dbReference>
<dbReference type="Gene3D" id="1.25.40.20">
    <property type="entry name" value="Ankyrin repeat-containing domain"/>
    <property type="match status" value="4"/>
</dbReference>
<keyword evidence="1" id="KW-0677">Repeat</keyword>
<gene>
    <name evidence="5" type="ORF">EJ02DRAFT_376653</name>
</gene>
<dbReference type="PANTHER" id="PTHR24126">
    <property type="entry name" value="ANKYRIN REPEAT, PH AND SEC7 DOMAIN CONTAINING PROTEIN SECG-RELATED"/>
    <property type="match status" value="1"/>
</dbReference>
<keyword evidence="2 3" id="KW-0040">ANK repeat</keyword>
<evidence type="ECO:0000256" key="1">
    <source>
        <dbReference type="ARBA" id="ARBA00022737"/>
    </source>
</evidence>
<sequence length="1358" mass="148060">MERRVSLRELIRNAGVIPPDTRQPCLPAPTQPTIIASEDDHAQARSILLDRRAKHPESKGVLKSIFKSSKDKDKSQELGQFSQDELDQALSAVIRSPATGPGLIQAFLNLGAKVNIIETPEKKKRTGSQPNIGLRRRSTVLQQAASLRKADGVNILASAGADQTTLDEGLKAALAANDQTCIQELLRHGADLNQFPNALANAVRSNDLNYVKLLLRAPKPLRADIISSCLPAAVQQGSDPIISLLITYGADPNFDSSSALIMAIGKQDYKLAIALVTGPIPLTEQTLQRLLDTTMRLPTRQATLRFLQLLFCCGLYPKSRGLPDFLICLARTNNTAGAKMMLSYGVSTATNEAECLKEAISNSNWTLVDAILQTPVSPQNASAALDLLPLDAPQADRLRVVHALLQKGAAGPPLAPLLTQAAKEGDTQMLGLLLGAGAPIESDNNGPLHFAVVNKDDRCLRTLLNVRPPPETLAKLFPLLRNGYSPTERRETSRLLLEYGARGPEVDQALVDAVADISPGRDGALIIELVRRGADVNYDGGKVFSLAAVQVDVSLLRLLCNARPDSCSTSAALPLAFDQQGGRHSKTLEIIDLLLSHGIDEKPAGQALQIAINGGPDNIDIAKRLITGSPKLLSIAFEYTIALEDPQKKAQILEALLPMGVAQEALDQALAAETRHAVSTKDTTSTKLLLGKGASVSHNDGEALSVAVGSGSSSLTQLLLSGKHQPSRSSVTKAFRTLFTEDPTPGLAKNERKLFKIAQELLGRGVEQPAIDAALRAVLRDKQESQNTESLIDLLLEYQADVNTVDGACFVFAAQNSDHTIFEKLMLHNPKFSVMVPALLSSKLKGEIVVASMQTCFNHGFKLKDIETSRHLVPLLILAMAEYPRCKPLATLLLNNGLEPEIPVSTILHPSTGPETIPALLWALNQPQKRISDSVITALLEAGASVSRVSPATESTALILAAREGRYDLVIALLERGSDSDARDVWNRSALFYASGSVSGESMVKVLAKKALGNDGSLHEAARELSVDVARVLVECGHDPNFPSRLHGGRNPLGEVCLNATVSTAPQRSKLRQLLRLLLSNGANPKFRARNEKSAIILALDNAYSALPITEALLETEVWQDLNDEKHMYRDPTSSLHYSPYSYVDLLPSPARAPVKQPLLDLLRDKACLPIYYSSTALQPVGATGIPSRIAKLVDKQKEHELALLHESEKFEHGRTLQETSHKDHLRRKREAQDAELAAQTAATSHWTLLEQQKHEFEVQRLRETERMKRSEKVSWHNLLMEQERDAAARRQSVEERKASTAAVAEGRLIEQRKGEVEHRAGVERRMLKEKDEHYERNVKRQREVRQIEGGAQWGSVD</sequence>
<dbReference type="SUPFAM" id="SSF48403">
    <property type="entry name" value="Ankyrin repeat"/>
    <property type="match status" value="3"/>
</dbReference>
<dbReference type="Pfam" id="PF12796">
    <property type="entry name" value="Ank_2"/>
    <property type="match status" value="1"/>
</dbReference>
<evidence type="ECO:0000313" key="6">
    <source>
        <dbReference type="Proteomes" id="UP000800038"/>
    </source>
</evidence>
<dbReference type="PROSITE" id="PS50297">
    <property type="entry name" value="ANK_REP_REGION"/>
    <property type="match status" value="1"/>
</dbReference>